<organism evidence="2 3">
    <name type="scientific">Penicillium malachiteum</name>
    <dbReference type="NCBI Taxonomy" id="1324776"/>
    <lineage>
        <taxon>Eukaryota</taxon>
        <taxon>Fungi</taxon>
        <taxon>Dikarya</taxon>
        <taxon>Ascomycota</taxon>
        <taxon>Pezizomycotina</taxon>
        <taxon>Eurotiomycetes</taxon>
        <taxon>Eurotiomycetidae</taxon>
        <taxon>Eurotiales</taxon>
        <taxon>Aspergillaceae</taxon>
        <taxon>Penicillium</taxon>
    </lineage>
</organism>
<feature type="compositionally biased region" description="Polar residues" evidence="1">
    <location>
        <begin position="29"/>
        <end position="45"/>
    </location>
</feature>
<comment type="caution">
    <text evidence="2">The sequence shown here is derived from an EMBL/GenBank/DDBJ whole genome shotgun (WGS) entry which is preliminary data.</text>
</comment>
<feature type="compositionally biased region" description="Acidic residues" evidence="1">
    <location>
        <begin position="149"/>
        <end position="161"/>
    </location>
</feature>
<evidence type="ECO:0000313" key="3">
    <source>
        <dbReference type="Proteomes" id="UP001215712"/>
    </source>
</evidence>
<evidence type="ECO:0000313" key="2">
    <source>
        <dbReference type="EMBL" id="KAJ5703286.1"/>
    </source>
</evidence>
<evidence type="ECO:0000256" key="1">
    <source>
        <dbReference type="SAM" id="MobiDB-lite"/>
    </source>
</evidence>
<feature type="region of interest" description="Disordered" evidence="1">
    <location>
        <begin position="1"/>
        <end position="166"/>
    </location>
</feature>
<reference evidence="2" key="2">
    <citation type="submission" date="2023-01" db="EMBL/GenBank/DDBJ databases">
        <authorList>
            <person name="Petersen C."/>
        </authorList>
    </citation>
    <scope>NUCLEOTIDE SEQUENCE</scope>
    <source>
        <strain evidence="2">IBT 17514</strain>
    </source>
</reference>
<dbReference type="EMBL" id="JAQJAN010000023">
    <property type="protein sequence ID" value="KAJ5703286.1"/>
    <property type="molecule type" value="Genomic_DNA"/>
</dbReference>
<proteinExistence type="predicted"/>
<reference evidence="2" key="1">
    <citation type="journal article" date="2023" name="IMA Fungus">
        <title>Comparative genomic study of the Penicillium genus elucidates a diverse pangenome and 15 lateral gene transfer events.</title>
        <authorList>
            <person name="Petersen C."/>
            <person name="Sorensen T."/>
            <person name="Nielsen M.R."/>
            <person name="Sondergaard T.E."/>
            <person name="Sorensen J.L."/>
            <person name="Fitzpatrick D.A."/>
            <person name="Frisvad J.C."/>
            <person name="Nielsen K.L."/>
        </authorList>
    </citation>
    <scope>NUCLEOTIDE SEQUENCE</scope>
    <source>
        <strain evidence="2">IBT 17514</strain>
    </source>
</reference>
<feature type="compositionally biased region" description="Basic and acidic residues" evidence="1">
    <location>
        <begin position="62"/>
        <end position="73"/>
    </location>
</feature>
<protein>
    <submittedName>
        <fullName evidence="2">Uncharacterized protein</fullName>
    </submittedName>
</protein>
<feature type="compositionally biased region" description="Polar residues" evidence="1">
    <location>
        <begin position="109"/>
        <end position="135"/>
    </location>
</feature>
<name>A0AAD6HA88_9EURO</name>
<feature type="compositionally biased region" description="Polar residues" evidence="1">
    <location>
        <begin position="89"/>
        <end position="100"/>
    </location>
</feature>
<dbReference type="AlphaFoldDB" id="A0AAD6HA88"/>
<accession>A0AAD6HA88</accession>
<gene>
    <name evidence="2" type="ORF">N7493_011675</name>
</gene>
<sequence length="682" mass="76599">MPRRKSLFNRPAFASLSSPERKHVRKSEPSSPTWLTDPSKSSSIIDFTDEHTRKSPAVAPDSPHEESPIHPAEDENLTPTPDTQHEELLTQSEESPTQVAEDQPPTPTPAKSSQSLPCTTDVQAPSLNESFQGSLRVTRGGKEMVISSDGEESDDSLDEDPLSTLRPKSTLSYPQVVVPLLRPTLPVPGKYKNSIDALLQDAHNDIETEKKVAQAKAGFHTKHDNTRENTSLHEKVLTSALEDQDDDGGGGTGAQRVIEAVRRTEALDEDMTWRFLDQAHKKPAALAFPRDLFHPQSSIAALRDPPSRDRMLKSGILEFAASRKLLPDELIRWLFCHVPHEPKVELRQAYCRLVTQCPAAQFRSMIKPNDIDDLFLCLGAKPHALDFSQRIDKDPHDQSYRKSALKDRAIMLSIFELLRDATQLFSEESLKHAIQILLRMTLDTSLTADDMIRSELQSCLTALLEVVPGSDEEGTMMHRISKTAYETIQDVQFQSQMLQHILPTSKQTTLLRYRLAMAFLLQKPGPLTEPVEEVLNLKRLTLFLMGDQRLKVKSYKKSGHDYGQLIAVSMILDIVINRTIYDLDVYTEEKDYNEAIDKIAAQIKGVFSAIPDAGASNLKRMLAKQALEAVYYRMVYSVRSKPPPTKKTFLSDTPRRDGNIGELFKPRIAIHTRGNETMNGEQ</sequence>
<keyword evidence="3" id="KW-1185">Reference proteome</keyword>
<dbReference type="Proteomes" id="UP001215712">
    <property type="component" value="Unassembled WGS sequence"/>
</dbReference>